<keyword evidence="8" id="KW-1185">Reference proteome</keyword>
<dbReference type="Pfam" id="PF01722">
    <property type="entry name" value="BolA"/>
    <property type="match status" value="1"/>
</dbReference>
<evidence type="ECO:0000256" key="5">
    <source>
        <dbReference type="RuleBase" id="RU003860"/>
    </source>
</evidence>
<dbReference type="PANTHER" id="PTHR46229:SF2">
    <property type="entry name" value="BOLA-LIKE PROTEIN 1"/>
    <property type="match status" value="1"/>
</dbReference>
<dbReference type="EMBL" id="VCEA01000001">
    <property type="protein sequence ID" value="KAB0357008.1"/>
    <property type="molecule type" value="Genomic_DNA"/>
</dbReference>
<dbReference type="AlphaFoldDB" id="A0A5N3W7S6"/>
<evidence type="ECO:0000256" key="6">
    <source>
        <dbReference type="SAM" id="MobiDB-lite"/>
    </source>
</evidence>
<comment type="function">
    <text evidence="2">Acts as a mitochondrial iron-sulfur (Fe-S) cluster assembly factor that facilitates (Fe-S) cluster insertion into a subset of mitochondrial proteins. Probably acts together with the monothiol glutaredoxin GLRX5. May protect cells against oxidative stress.</text>
</comment>
<sequence length="216" mass="23189">SLLRDAKSSKDTTKVAEHARTHDLKRQAETTVPVSPHLPGLSRSEDSISQSASGREICIRPACQEFRPRGGTAVTKPECEPMLSGQLVVRLFSMASRVCMSRGSAGSGVIGPVEAAIRTKLEQALNPEVLELRNESGGHAVPPGSETHFRVAVVSSRFEGLSPLQRHRLVHAALSEELAGPVHALAIQARTPAQWRENPQLDTSPPCLGGSKKSRT</sequence>
<proteinExistence type="inferred from homology"/>
<dbReference type="Proteomes" id="UP000326458">
    <property type="component" value="Unassembled WGS sequence"/>
</dbReference>
<evidence type="ECO:0000313" key="7">
    <source>
        <dbReference type="EMBL" id="KAB0357008.1"/>
    </source>
</evidence>
<reference evidence="7 8" key="1">
    <citation type="submission" date="2019-06" db="EMBL/GenBank/DDBJ databases">
        <title>Discovery of a novel chromosome fission-fusion reversal in muntjac.</title>
        <authorList>
            <person name="Mudd A.B."/>
            <person name="Bredeson J.V."/>
            <person name="Baum R."/>
            <person name="Hockemeyer D."/>
            <person name="Rokhsar D.S."/>
        </authorList>
    </citation>
    <scope>NUCLEOTIDE SEQUENCE [LARGE SCALE GENOMIC DNA]</scope>
    <source>
        <strain evidence="7">UTSW_UCB_Mm</strain>
        <tissue evidence="7">Fibroblast cell line</tissue>
    </source>
</reference>
<feature type="region of interest" description="Disordered" evidence="6">
    <location>
        <begin position="1"/>
        <end position="52"/>
    </location>
</feature>
<dbReference type="GO" id="GO:0005739">
    <property type="term" value="C:mitochondrion"/>
    <property type="evidence" value="ECO:0007669"/>
    <property type="project" value="TreeGrafter"/>
</dbReference>
<dbReference type="PANTHER" id="PTHR46229">
    <property type="entry name" value="BOLA TRANSCRIPTION REGULATOR"/>
    <property type="match status" value="1"/>
</dbReference>
<evidence type="ECO:0000256" key="3">
    <source>
        <dbReference type="ARBA" id="ARBA00064144"/>
    </source>
</evidence>
<gene>
    <name evidence="7" type="ORF">FD754_001164</name>
</gene>
<dbReference type="Gene3D" id="3.30.300.90">
    <property type="entry name" value="BolA-like"/>
    <property type="match status" value="1"/>
</dbReference>
<evidence type="ECO:0000256" key="1">
    <source>
        <dbReference type="ARBA" id="ARBA00005578"/>
    </source>
</evidence>
<organism evidence="7 8">
    <name type="scientific">Muntiacus muntjak</name>
    <name type="common">Barking deer</name>
    <name type="synonym">Indian muntjac</name>
    <dbReference type="NCBI Taxonomy" id="9888"/>
    <lineage>
        <taxon>Eukaryota</taxon>
        <taxon>Metazoa</taxon>
        <taxon>Chordata</taxon>
        <taxon>Craniata</taxon>
        <taxon>Vertebrata</taxon>
        <taxon>Euteleostomi</taxon>
        <taxon>Mammalia</taxon>
        <taxon>Eutheria</taxon>
        <taxon>Laurasiatheria</taxon>
        <taxon>Artiodactyla</taxon>
        <taxon>Ruminantia</taxon>
        <taxon>Pecora</taxon>
        <taxon>Cervidae</taxon>
        <taxon>Muntiacinae</taxon>
        <taxon>Muntiacus</taxon>
    </lineage>
</organism>
<evidence type="ECO:0000313" key="8">
    <source>
        <dbReference type="Proteomes" id="UP000326458"/>
    </source>
</evidence>
<dbReference type="InterPro" id="IPR002634">
    <property type="entry name" value="BolA"/>
</dbReference>
<comment type="subunit">
    <text evidence="3">Interacts with GLRX5.</text>
</comment>
<comment type="similarity">
    <text evidence="1 5">Belongs to the BolA/IbaG family.</text>
</comment>
<feature type="compositionally biased region" description="Basic and acidic residues" evidence="6">
    <location>
        <begin position="1"/>
        <end position="28"/>
    </location>
</feature>
<evidence type="ECO:0000256" key="2">
    <source>
        <dbReference type="ARBA" id="ARBA00053549"/>
    </source>
</evidence>
<accession>A0A5N3W7S6</accession>
<name>A0A5N3W7S6_MUNMU</name>
<dbReference type="FunFam" id="3.30.300.90:FF:000001">
    <property type="entry name" value="Transcriptional regulator BolA"/>
    <property type="match status" value="1"/>
</dbReference>
<comment type="caution">
    <text evidence="7">The sequence shown here is derived from an EMBL/GenBank/DDBJ whole genome shotgun (WGS) entry which is preliminary data.</text>
</comment>
<protein>
    <recommendedName>
        <fullName evidence="4">BolA-like protein 1</fullName>
    </recommendedName>
</protein>
<evidence type="ECO:0000256" key="4">
    <source>
        <dbReference type="ARBA" id="ARBA00068230"/>
    </source>
</evidence>
<dbReference type="SUPFAM" id="SSF82657">
    <property type="entry name" value="BolA-like"/>
    <property type="match status" value="1"/>
</dbReference>
<dbReference type="InterPro" id="IPR050961">
    <property type="entry name" value="BolA/IbaG_stress_morph_reg"/>
</dbReference>
<dbReference type="GO" id="GO:1990229">
    <property type="term" value="C:iron-sulfur cluster assembly complex"/>
    <property type="evidence" value="ECO:0007669"/>
    <property type="project" value="UniProtKB-ARBA"/>
</dbReference>
<dbReference type="InterPro" id="IPR036065">
    <property type="entry name" value="BolA-like_sf"/>
</dbReference>
<feature type="region of interest" description="Disordered" evidence="6">
    <location>
        <begin position="193"/>
        <end position="216"/>
    </location>
</feature>
<feature type="non-terminal residue" evidence="7">
    <location>
        <position position="1"/>
    </location>
</feature>